<sequence>MKLFLAFLGLIALCSSKECCSACERKIISLNDQLENCLTELNQKKLKLQMNEACGNVTTENTCSERLLEMSKTLGECLKSLCAGKTDIQTVNVTIKIAPCPGDIISDLFSIALAKQVEVRGHDIAEATHAIFNYPGHEYKSSIYPSEISAVWDNASLIFKQSYSTESCCSETYRWNWISTHYYGDPACNAYMGSTGAIGFFGRQGMTNILNDGDFAKMQAGTLAAMHGLCKACG</sequence>
<dbReference type="Proteomes" id="UP000298663">
    <property type="component" value="Unassembled WGS sequence"/>
</dbReference>
<keyword evidence="1" id="KW-0732">Signal</keyword>
<dbReference type="AlphaFoldDB" id="A0A4U5M8N5"/>
<feature type="signal peptide" evidence="1">
    <location>
        <begin position="1"/>
        <end position="16"/>
    </location>
</feature>
<comment type="caution">
    <text evidence="2">The sequence shown here is derived from an EMBL/GenBank/DDBJ whole genome shotgun (WGS) entry which is preliminary data.</text>
</comment>
<accession>A0A4U5M8N5</accession>
<organism evidence="2 3">
    <name type="scientific">Steinernema carpocapsae</name>
    <name type="common">Entomopathogenic nematode</name>
    <dbReference type="NCBI Taxonomy" id="34508"/>
    <lineage>
        <taxon>Eukaryota</taxon>
        <taxon>Metazoa</taxon>
        <taxon>Ecdysozoa</taxon>
        <taxon>Nematoda</taxon>
        <taxon>Chromadorea</taxon>
        <taxon>Rhabditida</taxon>
        <taxon>Tylenchina</taxon>
        <taxon>Panagrolaimomorpha</taxon>
        <taxon>Strongyloidoidea</taxon>
        <taxon>Steinernematidae</taxon>
        <taxon>Steinernema</taxon>
    </lineage>
</organism>
<dbReference type="EMBL" id="AZBU02000009">
    <property type="protein sequence ID" value="TKR65310.1"/>
    <property type="molecule type" value="Genomic_DNA"/>
</dbReference>
<proteinExistence type="predicted"/>
<keyword evidence="3" id="KW-1185">Reference proteome</keyword>
<reference evidence="2 3" key="2">
    <citation type="journal article" date="2019" name="G3 (Bethesda)">
        <title>Hybrid Assembly of the Genome of the Entomopathogenic Nematode Steinernema carpocapsae Identifies the X-Chromosome.</title>
        <authorList>
            <person name="Serra L."/>
            <person name="Macchietto M."/>
            <person name="Macias-Munoz A."/>
            <person name="McGill C.J."/>
            <person name="Rodriguez I.M."/>
            <person name="Rodriguez B."/>
            <person name="Murad R."/>
            <person name="Mortazavi A."/>
        </authorList>
    </citation>
    <scope>NUCLEOTIDE SEQUENCE [LARGE SCALE GENOMIC DNA]</scope>
    <source>
        <strain evidence="2 3">ALL</strain>
    </source>
</reference>
<protein>
    <submittedName>
        <fullName evidence="2">Uncharacterized protein</fullName>
    </submittedName>
</protein>
<gene>
    <name evidence="2" type="ORF">L596_025729</name>
</gene>
<name>A0A4U5M8N5_STECR</name>
<evidence type="ECO:0000256" key="1">
    <source>
        <dbReference type="SAM" id="SignalP"/>
    </source>
</evidence>
<feature type="chain" id="PRO_5020521609" evidence="1">
    <location>
        <begin position="17"/>
        <end position="234"/>
    </location>
</feature>
<reference evidence="2 3" key="1">
    <citation type="journal article" date="2015" name="Genome Biol.">
        <title>Comparative genomics of Steinernema reveals deeply conserved gene regulatory networks.</title>
        <authorList>
            <person name="Dillman A.R."/>
            <person name="Macchietto M."/>
            <person name="Porter C.F."/>
            <person name="Rogers A."/>
            <person name="Williams B."/>
            <person name="Antoshechkin I."/>
            <person name="Lee M.M."/>
            <person name="Goodwin Z."/>
            <person name="Lu X."/>
            <person name="Lewis E.E."/>
            <person name="Goodrich-Blair H."/>
            <person name="Stock S.P."/>
            <person name="Adams B.J."/>
            <person name="Sternberg P.W."/>
            <person name="Mortazavi A."/>
        </authorList>
    </citation>
    <scope>NUCLEOTIDE SEQUENCE [LARGE SCALE GENOMIC DNA]</scope>
    <source>
        <strain evidence="2 3">ALL</strain>
    </source>
</reference>
<evidence type="ECO:0000313" key="3">
    <source>
        <dbReference type="Proteomes" id="UP000298663"/>
    </source>
</evidence>
<evidence type="ECO:0000313" key="2">
    <source>
        <dbReference type="EMBL" id="TKR65310.1"/>
    </source>
</evidence>